<protein>
    <submittedName>
        <fullName evidence="1">Uncharacterized protein</fullName>
    </submittedName>
</protein>
<accession>A0A7X5J8G2</accession>
<reference evidence="2" key="1">
    <citation type="submission" date="2020-01" db="EMBL/GenBank/DDBJ databases">
        <authorList>
            <person name="Fang Y."/>
            <person name="Sun R."/>
            <person name="Nie L."/>
            <person name="He J."/>
            <person name="Hao L."/>
            <person name="Wang L."/>
            <person name="Su S."/>
            <person name="Lv E."/>
            <person name="Zhang Z."/>
            <person name="Xie R."/>
            <person name="Liu H."/>
        </authorList>
    </citation>
    <scope>NUCLEOTIDE SEQUENCE [LARGE SCALE GENOMIC DNA]</scope>
    <source>
        <strain evidence="2">XCT-53</strain>
    </source>
</reference>
<evidence type="ECO:0000313" key="2">
    <source>
        <dbReference type="Proteomes" id="UP000586722"/>
    </source>
</evidence>
<keyword evidence="2" id="KW-1185">Reference proteome</keyword>
<evidence type="ECO:0000313" key="1">
    <source>
        <dbReference type="EMBL" id="NBN78674.1"/>
    </source>
</evidence>
<dbReference type="EMBL" id="JAABLQ010000001">
    <property type="protein sequence ID" value="NBN78674.1"/>
    <property type="molecule type" value="Genomic_DNA"/>
</dbReference>
<sequence>MPDITITSLTATGGAQQITLAVAVSDGNELPYLQLAAVEIWAASVNDRASAVRVGEGPAGQLTHTGLPTSATRWYWARARDRSGNLGPWFPASATAGVSATTTSTALAPGSVGSTELANGAVTGPKIAAAAVTADKITVSSLSALTANLGTVTAGSLTGVTITGATVQTATSGRRVTMTASDNYLRVINASGAQVASIGETFSGDVVMSVARDSATPAVVFTNTSSGGALQLNGLAIISAGFSAQPALTVTGSSGSGNNHGIRGRAIGGGSGLVGVPAASGGFAVYGEVGSVAPFTGSHDGLIARDAPGGPGDIVIDTGRILMRNGMDDAVGVNALAETVADPRVYGVISRRVPFEAGALMAAFGPQAAALRDYCAERFDRLVINSLGEGLINVCGRGGDIAAGDLLCASSLPGAGQRQGDGVMRSSTVAKAREAMRFTDPDEVRRIACTYHCG</sequence>
<comment type="caution">
    <text evidence="1">The sequence shown here is derived from an EMBL/GenBank/DDBJ whole genome shotgun (WGS) entry which is preliminary data.</text>
</comment>
<gene>
    <name evidence="1" type="ORF">GWI72_10390</name>
</gene>
<dbReference type="AlphaFoldDB" id="A0A7X5J8G2"/>
<organism evidence="1 2">
    <name type="scientific">Pannonibacter tanglangensis</name>
    <dbReference type="NCBI Taxonomy" id="2750084"/>
    <lineage>
        <taxon>Bacteria</taxon>
        <taxon>Pseudomonadati</taxon>
        <taxon>Pseudomonadota</taxon>
        <taxon>Alphaproteobacteria</taxon>
        <taxon>Hyphomicrobiales</taxon>
        <taxon>Stappiaceae</taxon>
        <taxon>Pannonibacter</taxon>
    </lineage>
</organism>
<dbReference type="RefSeq" id="WP_179955993.1">
    <property type="nucleotide sequence ID" value="NZ_JAABLQ010000001.1"/>
</dbReference>
<dbReference type="Proteomes" id="UP000586722">
    <property type="component" value="Unassembled WGS sequence"/>
</dbReference>
<name>A0A7X5J8G2_9HYPH</name>
<proteinExistence type="predicted"/>